<organism evidence="2 3">
    <name type="scientific">Carnegiea gigantea</name>
    <dbReference type="NCBI Taxonomy" id="171969"/>
    <lineage>
        <taxon>Eukaryota</taxon>
        <taxon>Viridiplantae</taxon>
        <taxon>Streptophyta</taxon>
        <taxon>Embryophyta</taxon>
        <taxon>Tracheophyta</taxon>
        <taxon>Spermatophyta</taxon>
        <taxon>Magnoliopsida</taxon>
        <taxon>eudicotyledons</taxon>
        <taxon>Gunneridae</taxon>
        <taxon>Pentapetalae</taxon>
        <taxon>Caryophyllales</taxon>
        <taxon>Cactineae</taxon>
        <taxon>Cactaceae</taxon>
        <taxon>Cactoideae</taxon>
        <taxon>Echinocereeae</taxon>
        <taxon>Carnegiea</taxon>
    </lineage>
</organism>
<dbReference type="Proteomes" id="UP001153076">
    <property type="component" value="Unassembled WGS sequence"/>
</dbReference>
<evidence type="ECO:0000313" key="3">
    <source>
        <dbReference type="Proteomes" id="UP001153076"/>
    </source>
</evidence>
<evidence type="ECO:0000313" key="2">
    <source>
        <dbReference type="EMBL" id="KAJ8431925.1"/>
    </source>
</evidence>
<proteinExistence type="predicted"/>
<feature type="compositionally biased region" description="Polar residues" evidence="1">
    <location>
        <begin position="164"/>
        <end position="173"/>
    </location>
</feature>
<evidence type="ECO:0000256" key="1">
    <source>
        <dbReference type="SAM" id="MobiDB-lite"/>
    </source>
</evidence>
<feature type="region of interest" description="Disordered" evidence="1">
    <location>
        <begin position="120"/>
        <end position="212"/>
    </location>
</feature>
<dbReference type="AlphaFoldDB" id="A0A9Q1Q8G9"/>
<comment type="caution">
    <text evidence="2">The sequence shown here is derived from an EMBL/GenBank/DDBJ whole genome shotgun (WGS) entry which is preliminary data.</text>
</comment>
<reference evidence="2" key="1">
    <citation type="submission" date="2022-04" db="EMBL/GenBank/DDBJ databases">
        <title>Carnegiea gigantea Genome sequencing and assembly v2.</title>
        <authorList>
            <person name="Copetti D."/>
            <person name="Sanderson M.J."/>
            <person name="Burquez A."/>
            <person name="Wojciechowski M.F."/>
        </authorList>
    </citation>
    <scope>NUCLEOTIDE SEQUENCE</scope>
    <source>
        <strain evidence="2">SGP5-SGP5p</strain>
        <tissue evidence="2">Aerial part</tissue>
    </source>
</reference>
<feature type="compositionally biased region" description="Acidic residues" evidence="1">
    <location>
        <begin position="198"/>
        <end position="212"/>
    </location>
</feature>
<sequence>MPPSPLNHHPFKAVLNPPTDRPFLHAQQMKFTSYTTLASPSEKYNTTNISAEVESSGTTHAPDALLIKVWTDQGFVKTKEEEGSHKTPSSAVHVVHAPPLHNGSDGYVLTFERLQLLPPGDLVASPHSPGSPSTPPPPSVLPHSPVTALSRRPTVPHCCPSTPQPLSSTSRPDGQTAVDCQPLDDGEEVTSYHRTSFDDDADVENNDDPFKG</sequence>
<dbReference type="EMBL" id="JAKOGI010000654">
    <property type="protein sequence ID" value="KAJ8431925.1"/>
    <property type="molecule type" value="Genomic_DNA"/>
</dbReference>
<accession>A0A9Q1Q8G9</accession>
<protein>
    <submittedName>
        <fullName evidence="2">Uncharacterized protein</fullName>
    </submittedName>
</protein>
<keyword evidence="3" id="KW-1185">Reference proteome</keyword>
<gene>
    <name evidence="2" type="ORF">Cgig2_016358</name>
</gene>
<name>A0A9Q1Q8G9_9CARY</name>
<feature type="region of interest" description="Disordered" evidence="1">
    <location>
        <begin position="78"/>
        <end position="98"/>
    </location>
</feature>